<sequence>MEIEAYHNAMREFGYPTCYEYVREKKEQVAEKLQNDINDIFEPEEDHRADPDRQRNGKSRCMAQLKSTTTSELEKVLNSVDDVGSVHQIVRHASCDLPDFINKQGKRNSVLGEGHISIHTLVDGDVMMAKDAFPSDGAYTDMSCDCRESEITEEEKEIILQISPKVCHKCKNVLHSKPKEKEITECDSESTPEEGSTTNFADENIPN</sequence>
<evidence type="ECO:0000313" key="1">
    <source>
        <dbReference type="Proteomes" id="UP000095286"/>
    </source>
</evidence>
<protein>
    <submittedName>
        <fullName evidence="2">SP-RING-type domain-containing protein</fullName>
    </submittedName>
</protein>
<dbReference type="Proteomes" id="UP000095286">
    <property type="component" value="Unplaced"/>
</dbReference>
<reference evidence="2" key="1">
    <citation type="submission" date="2016-11" db="UniProtKB">
        <authorList>
            <consortium name="WormBaseParasite"/>
        </authorList>
    </citation>
    <scope>IDENTIFICATION</scope>
    <source>
        <strain evidence="2">KR3021</strain>
    </source>
</reference>
<accession>A0AC35UEX1</accession>
<name>A0AC35UEX1_9BILA</name>
<proteinExistence type="predicted"/>
<dbReference type="WBParaSite" id="RSKR_0001063300.1">
    <property type="protein sequence ID" value="RSKR_0001063300.1"/>
    <property type="gene ID" value="RSKR_0001063300"/>
</dbReference>
<organism evidence="1 2">
    <name type="scientific">Rhabditophanes sp. KR3021</name>
    <dbReference type="NCBI Taxonomy" id="114890"/>
    <lineage>
        <taxon>Eukaryota</taxon>
        <taxon>Metazoa</taxon>
        <taxon>Ecdysozoa</taxon>
        <taxon>Nematoda</taxon>
        <taxon>Chromadorea</taxon>
        <taxon>Rhabditida</taxon>
        <taxon>Tylenchina</taxon>
        <taxon>Panagrolaimomorpha</taxon>
        <taxon>Strongyloidoidea</taxon>
        <taxon>Alloionematidae</taxon>
        <taxon>Rhabditophanes</taxon>
    </lineage>
</organism>
<evidence type="ECO:0000313" key="2">
    <source>
        <dbReference type="WBParaSite" id="RSKR_0001063300.1"/>
    </source>
</evidence>